<keyword evidence="1" id="KW-0472">Membrane</keyword>
<evidence type="ECO:0000256" key="1">
    <source>
        <dbReference type="SAM" id="Phobius"/>
    </source>
</evidence>
<feature type="transmembrane region" description="Helical" evidence="1">
    <location>
        <begin position="76"/>
        <end position="96"/>
    </location>
</feature>
<dbReference type="Proteomes" id="UP000320801">
    <property type="component" value="Unassembled WGS sequence"/>
</dbReference>
<evidence type="ECO:0008006" key="4">
    <source>
        <dbReference type="Google" id="ProtNLM"/>
    </source>
</evidence>
<reference evidence="2 3" key="1">
    <citation type="submission" date="2019-03" db="EMBL/GenBank/DDBJ databases">
        <title>Characterization of a novel Mycoplasma cynos real-time PCR assay.</title>
        <authorList>
            <person name="Tallmadge R.L."/>
            <person name="Mitchell P.K."/>
            <person name="Goodman L."/>
        </authorList>
    </citation>
    <scope>NUCLEOTIDE SEQUENCE [LARGE SCALE GENOMIC DNA]</scope>
    <source>
        <strain evidence="2 3">1642</strain>
    </source>
</reference>
<feature type="transmembrane region" description="Helical" evidence="1">
    <location>
        <begin position="205"/>
        <end position="228"/>
    </location>
</feature>
<evidence type="ECO:0000313" key="2">
    <source>
        <dbReference type="EMBL" id="TQC51559.1"/>
    </source>
</evidence>
<accession>A0A507SI59</accession>
<keyword evidence="1" id="KW-0812">Transmembrane</keyword>
<dbReference type="OrthoDB" id="398361at2"/>
<protein>
    <recommendedName>
        <fullName evidence="4">PQ-loop repeat-containing protein</fullName>
    </recommendedName>
</protein>
<keyword evidence="3" id="KW-1185">Reference proteome</keyword>
<sequence length="239" mass="27361">MLLDGKNPVSAWIAFIFGTIAVLSTICVGIPQLVFLIKHKKTDKSVKYYTFWVFFIGVIGWMLIGSWDSSPQKMVGAAYANMVCSIIFSFTLFFSYKYSQNIKKRKTSYFVLIITLSISLFAIAFSLWGILANKHFPPTLMRVFLIVFPFLTTTSFLPSALQSFEQKKFGGMSKGMLFTLLFINTTWLLYWIALGFNRNEFNGDIIATIIWQGISFIMYSGLAILVFIEKTHKKRVQPY</sequence>
<feature type="transmembrane region" description="Helical" evidence="1">
    <location>
        <begin position="12"/>
        <end position="36"/>
    </location>
</feature>
<gene>
    <name evidence="2" type="ORF">E1I18_02070</name>
</gene>
<keyword evidence="1" id="KW-1133">Transmembrane helix</keyword>
<proteinExistence type="predicted"/>
<organism evidence="2 3">
    <name type="scientific">Mycoplasmopsis mucosicanis</name>
    <dbReference type="NCBI Taxonomy" id="458208"/>
    <lineage>
        <taxon>Bacteria</taxon>
        <taxon>Bacillati</taxon>
        <taxon>Mycoplasmatota</taxon>
        <taxon>Mycoplasmoidales</taxon>
        <taxon>Metamycoplasmataceae</taxon>
        <taxon>Mycoplasmopsis</taxon>
    </lineage>
</organism>
<comment type="caution">
    <text evidence="2">The sequence shown here is derived from an EMBL/GenBank/DDBJ whole genome shotgun (WGS) entry which is preliminary data.</text>
</comment>
<feature type="transmembrane region" description="Helical" evidence="1">
    <location>
        <begin position="176"/>
        <end position="193"/>
    </location>
</feature>
<evidence type="ECO:0000313" key="3">
    <source>
        <dbReference type="Proteomes" id="UP000320801"/>
    </source>
</evidence>
<dbReference type="Gene3D" id="1.20.1280.290">
    <property type="match status" value="2"/>
</dbReference>
<feature type="transmembrane region" description="Helical" evidence="1">
    <location>
        <begin position="108"/>
        <end position="131"/>
    </location>
</feature>
<dbReference type="EMBL" id="SMDN01000006">
    <property type="protein sequence ID" value="TQC51559.1"/>
    <property type="molecule type" value="Genomic_DNA"/>
</dbReference>
<name>A0A507SI59_9BACT</name>
<feature type="transmembrane region" description="Helical" evidence="1">
    <location>
        <begin position="48"/>
        <end position="64"/>
    </location>
</feature>
<dbReference type="AlphaFoldDB" id="A0A507SI59"/>
<dbReference type="RefSeq" id="WP_141483943.1">
    <property type="nucleotide sequence ID" value="NZ_SMDN01000006.1"/>
</dbReference>
<feature type="transmembrane region" description="Helical" evidence="1">
    <location>
        <begin position="143"/>
        <end position="164"/>
    </location>
</feature>